<dbReference type="SUPFAM" id="SSF56801">
    <property type="entry name" value="Acetyl-CoA synthetase-like"/>
    <property type="match status" value="1"/>
</dbReference>
<dbReference type="RefSeq" id="WP_204918731.1">
    <property type="nucleotide sequence ID" value="NZ_BAAAQP010000003.1"/>
</dbReference>
<dbReference type="InterPro" id="IPR017523">
    <property type="entry name" value="Rv3268"/>
</dbReference>
<dbReference type="NCBIfam" id="TIGR03089">
    <property type="entry name" value="TIGR03089 family protein"/>
    <property type="match status" value="1"/>
</dbReference>
<reference evidence="1 2" key="1">
    <citation type="submission" date="2021-01" db="EMBL/GenBank/DDBJ databases">
        <title>Sequencing the genomes of 1000 actinobacteria strains.</title>
        <authorList>
            <person name="Klenk H.-P."/>
        </authorList>
    </citation>
    <scope>NUCLEOTIDE SEQUENCE [LARGE SCALE GENOMIC DNA]</scope>
    <source>
        <strain evidence="1 2">DSM 18662</strain>
    </source>
</reference>
<proteinExistence type="predicted"/>
<keyword evidence="2" id="KW-1185">Reference proteome</keyword>
<evidence type="ECO:0000313" key="2">
    <source>
        <dbReference type="Proteomes" id="UP000704762"/>
    </source>
</evidence>
<accession>A0ABS2RL73</accession>
<comment type="caution">
    <text evidence="1">The sequence shown here is derived from an EMBL/GenBank/DDBJ whole genome shotgun (WGS) entry which is preliminary data.</text>
</comment>
<protein>
    <submittedName>
        <fullName evidence="1">Uncharacterized protein (TIGR03089 family)</fullName>
    </submittedName>
</protein>
<evidence type="ECO:0000313" key="1">
    <source>
        <dbReference type="EMBL" id="MBM7799768.1"/>
    </source>
</evidence>
<gene>
    <name evidence="1" type="ORF">JOE57_002689</name>
</gene>
<dbReference type="EMBL" id="JAFBCF010000001">
    <property type="protein sequence ID" value="MBM7799768.1"/>
    <property type="molecule type" value="Genomic_DNA"/>
</dbReference>
<sequence length="247" mass="26377">MARTFTDHLRARARTAGPDPLITYYDLGSGERTELSGVSFLNWVDKTSNWLLDEYTLDPGDVVRMALADAHPGHWVTLIWHAAIWQVGATVLIGDPVSIGAQGPAAGPSMTVLGPDWASADRSGAGAWVACALHPLGLGFAQRLPDDVVDYALEVRTQPDQHVPAPVRPDSRAWLQQGRHLSQAELVVAASGGPPARRLVQPTEAWQGALEGLLRPVLTGGSAVIVVGADEAAPDRLDRIIETERVG</sequence>
<name>A0ABS2RL73_9ACTN</name>
<dbReference type="Proteomes" id="UP000704762">
    <property type="component" value="Unassembled WGS sequence"/>
</dbReference>
<organism evidence="1 2">
    <name type="scientific">Microlunatus panaciterrae</name>
    <dbReference type="NCBI Taxonomy" id="400768"/>
    <lineage>
        <taxon>Bacteria</taxon>
        <taxon>Bacillati</taxon>
        <taxon>Actinomycetota</taxon>
        <taxon>Actinomycetes</taxon>
        <taxon>Propionibacteriales</taxon>
        <taxon>Propionibacteriaceae</taxon>
        <taxon>Microlunatus</taxon>
    </lineage>
</organism>